<accession>A0A916ZH46</accession>
<dbReference type="PANTHER" id="PTHR38479:SF2">
    <property type="entry name" value="WINGED HELIX DNA-BINDING DOMAIN-CONTAINING PROTEIN"/>
    <property type="match status" value="1"/>
</dbReference>
<dbReference type="Proteomes" id="UP000612456">
    <property type="component" value="Unassembled WGS sequence"/>
</dbReference>
<dbReference type="PANTHER" id="PTHR38479">
    <property type="entry name" value="LMO0824 PROTEIN"/>
    <property type="match status" value="1"/>
</dbReference>
<evidence type="ECO:0000256" key="1">
    <source>
        <dbReference type="SAM" id="MobiDB-lite"/>
    </source>
</evidence>
<organism evidence="2 3">
    <name type="scientific">Paenibacillus nasutitermitis</name>
    <dbReference type="NCBI Taxonomy" id="1652958"/>
    <lineage>
        <taxon>Bacteria</taxon>
        <taxon>Bacillati</taxon>
        <taxon>Bacillota</taxon>
        <taxon>Bacilli</taxon>
        <taxon>Bacillales</taxon>
        <taxon>Paenibacillaceae</taxon>
        <taxon>Paenibacillus</taxon>
    </lineage>
</organism>
<keyword evidence="3" id="KW-1185">Reference proteome</keyword>
<proteinExistence type="predicted"/>
<dbReference type="InterPro" id="IPR009351">
    <property type="entry name" value="AlkZ-like"/>
</dbReference>
<reference evidence="2" key="1">
    <citation type="journal article" date="2014" name="Int. J. Syst. Evol. Microbiol.">
        <title>Complete genome sequence of Corynebacterium casei LMG S-19264T (=DSM 44701T), isolated from a smear-ripened cheese.</title>
        <authorList>
            <consortium name="US DOE Joint Genome Institute (JGI-PGF)"/>
            <person name="Walter F."/>
            <person name="Albersmeier A."/>
            <person name="Kalinowski J."/>
            <person name="Ruckert C."/>
        </authorList>
    </citation>
    <scope>NUCLEOTIDE SEQUENCE</scope>
    <source>
        <strain evidence="2">CGMCC 1.15178</strain>
    </source>
</reference>
<dbReference type="Pfam" id="PF06224">
    <property type="entry name" value="AlkZ-like"/>
    <property type="match status" value="1"/>
</dbReference>
<feature type="compositionally biased region" description="Basic and acidic residues" evidence="1">
    <location>
        <begin position="1"/>
        <end position="14"/>
    </location>
</feature>
<comment type="caution">
    <text evidence="2">The sequence shown here is derived from an EMBL/GenBank/DDBJ whole genome shotgun (WGS) entry which is preliminary data.</text>
</comment>
<evidence type="ECO:0000313" key="3">
    <source>
        <dbReference type="Proteomes" id="UP000612456"/>
    </source>
</evidence>
<name>A0A916ZH46_9BACL</name>
<feature type="region of interest" description="Disordered" evidence="1">
    <location>
        <begin position="1"/>
        <end position="32"/>
    </location>
</feature>
<sequence>MENHRLSQPHRPDAALKAAAKRSSSTGNGAPVLGPRALGRALLERQLLLRRSKLSVSEALEHLVGLQAQAPNPPYIGLWSRLSGFHQDDLAALIKDRRAVRIALMRSTIHLVTARDCLTLRPVIQPFMDKALKGNHGKLLTGVDSDELVSAARTMMEEHPMTYNELGLRLGELWPGRNTEALAVAVRIWVPLVQVPPRGIWGESGQAVHTPADVWLGQELDRDAMPGPTLLRYLAAFGPATIQDMQVWSGLTRLREVIEPMRQGLRVFRDEQGRELFDLPDAPLPDPDTPAPPRFLAEFDNMLLSYADRSRIIADHYRPRVFTINGIIRATFLVDGQVRGIWRIERHRSGATLIIEPFEPLAGADREALVQEGRKLLSFAAADAAELDIQFH</sequence>
<dbReference type="AlphaFoldDB" id="A0A916ZH46"/>
<dbReference type="EMBL" id="BMHP01000008">
    <property type="protein sequence ID" value="GGD96097.1"/>
    <property type="molecule type" value="Genomic_DNA"/>
</dbReference>
<gene>
    <name evidence="2" type="ORF">GCM10010911_63450</name>
</gene>
<reference evidence="2" key="2">
    <citation type="submission" date="2020-09" db="EMBL/GenBank/DDBJ databases">
        <authorList>
            <person name="Sun Q."/>
            <person name="Zhou Y."/>
        </authorList>
    </citation>
    <scope>NUCLEOTIDE SEQUENCE</scope>
    <source>
        <strain evidence="2">CGMCC 1.15178</strain>
    </source>
</reference>
<evidence type="ECO:0008006" key="4">
    <source>
        <dbReference type="Google" id="ProtNLM"/>
    </source>
</evidence>
<evidence type="ECO:0000313" key="2">
    <source>
        <dbReference type="EMBL" id="GGD96097.1"/>
    </source>
</evidence>
<protein>
    <recommendedName>
        <fullName evidence="4">Winged helix DNA-binding domain-containing protein</fullName>
    </recommendedName>
</protein>
<dbReference type="RefSeq" id="WP_188998813.1">
    <property type="nucleotide sequence ID" value="NZ_BMHP01000008.1"/>
</dbReference>